<dbReference type="Pfam" id="PF02104">
    <property type="entry name" value="SURF1"/>
    <property type="match status" value="1"/>
</dbReference>
<protein>
    <recommendedName>
        <fullName evidence="5">SURF1-like protein</fullName>
    </recommendedName>
</protein>
<proteinExistence type="inferred from homology"/>
<keyword evidence="3 5" id="KW-1133">Transmembrane helix</keyword>
<dbReference type="PANTHER" id="PTHR23427">
    <property type="entry name" value="SURFEIT LOCUS PROTEIN"/>
    <property type="match status" value="1"/>
</dbReference>
<evidence type="ECO:0000256" key="2">
    <source>
        <dbReference type="ARBA" id="ARBA00022692"/>
    </source>
</evidence>
<reference evidence="6" key="1">
    <citation type="journal article" date="2014" name="Nat. Commun.">
        <title>The emerging biofuel crop Camelina sativa retains a highly undifferentiated hexaploid genome structure.</title>
        <authorList>
            <person name="Kagale S."/>
            <person name="Koh C."/>
            <person name="Nixon J."/>
            <person name="Bollina V."/>
            <person name="Clarke W.E."/>
            <person name="Tuteja R."/>
            <person name="Spillane C."/>
            <person name="Robinson S.J."/>
            <person name="Links M.G."/>
            <person name="Clarke C."/>
            <person name="Higgins E.E."/>
            <person name="Huebert T."/>
            <person name="Sharpe A.G."/>
            <person name="Parkin I.A."/>
        </authorList>
    </citation>
    <scope>NUCLEOTIDE SEQUENCE [LARGE SCALE GENOMIC DNA]</scope>
    <source>
        <strain evidence="6">cv. DH55</strain>
    </source>
</reference>
<keyword evidence="6" id="KW-1185">Reference proteome</keyword>
<comment type="function">
    <text evidence="5">Probably involved in the biogenesis of the COX complex.</text>
</comment>
<evidence type="ECO:0000256" key="4">
    <source>
        <dbReference type="ARBA" id="ARBA00023136"/>
    </source>
</evidence>
<dbReference type="InterPro" id="IPR045214">
    <property type="entry name" value="Surf1/Surf4"/>
</dbReference>
<dbReference type="GeneID" id="104758158"/>
<evidence type="ECO:0000256" key="3">
    <source>
        <dbReference type="ARBA" id="ARBA00022989"/>
    </source>
</evidence>
<accession>A0ABM1R8D8</accession>
<evidence type="ECO:0000313" key="6">
    <source>
        <dbReference type="Proteomes" id="UP000694864"/>
    </source>
</evidence>
<dbReference type="InterPro" id="IPR002994">
    <property type="entry name" value="Surf1/Shy1"/>
</dbReference>
<comment type="caution">
    <text evidence="5">Lacks conserved residue(s) required for the propagation of feature annotation.</text>
</comment>
<evidence type="ECO:0000256" key="1">
    <source>
        <dbReference type="ARBA" id="ARBA00004370"/>
    </source>
</evidence>
<organism evidence="6 7">
    <name type="scientific">Camelina sativa</name>
    <name type="common">False flax</name>
    <name type="synonym">Myagrum sativum</name>
    <dbReference type="NCBI Taxonomy" id="90675"/>
    <lineage>
        <taxon>Eukaryota</taxon>
        <taxon>Viridiplantae</taxon>
        <taxon>Streptophyta</taxon>
        <taxon>Embryophyta</taxon>
        <taxon>Tracheophyta</taxon>
        <taxon>Spermatophyta</taxon>
        <taxon>Magnoliopsida</taxon>
        <taxon>eudicotyledons</taxon>
        <taxon>Gunneridae</taxon>
        <taxon>Pentapetalae</taxon>
        <taxon>rosids</taxon>
        <taxon>malvids</taxon>
        <taxon>Brassicales</taxon>
        <taxon>Brassicaceae</taxon>
        <taxon>Camelineae</taxon>
        <taxon>Camelina</taxon>
    </lineage>
</organism>
<keyword evidence="4 5" id="KW-0472">Membrane</keyword>
<name>A0ABM1R8D8_CAMSA</name>
<comment type="subcellular location">
    <subcellularLocation>
        <location evidence="1">Membrane</location>
    </subcellularLocation>
    <subcellularLocation>
        <location evidence="5">Mitochondrion inner membrane</location>
        <topology evidence="5">Multi-pass membrane protein</topology>
    </subcellularLocation>
</comment>
<reference evidence="7" key="2">
    <citation type="submission" date="2025-08" db="UniProtKB">
        <authorList>
            <consortium name="RefSeq"/>
        </authorList>
    </citation>
    <scope>IDENTIFICATION</scope>
    <source>
        <tissue evidence="7">Leaf</tissue>
    </source>
</reference>
<keyword evidence="2 5" id="KW-0812">Transmembrane</keyword>
<dbReference type="RefSeq" id="XP_019095276.1">
    <property type="nucleotide sequence ID" value="XM_019239731.1"/>
</dbReference>
<dbReference type="PROSITE" id="PS50895">
    <property type="entry name" value="SURF1"/>
    <property type="match status" value="1"/>
</dbReference>
<keyword evidence="5" id="KW-0999">Mitochondrion inner membrane</keyword>
<comment type="similarity">
    <text evidence="5">Belongs to the SURF1 family.</text>
</comment>
<evidence type="ECO:0000256" key="5">
    <source>
        <dbReference type="RuleBase" id="RU363076"/>
    </source>
</evidence>
<dbReference type="PANTHER" id="PTHR23427:SF2">
    <property type="entry name" value="SURFEIT LOCUS PROTEIN 1"/>
    <property type="match status" value="1"/>
</dbReference>
<sequence length="493" mass="56330">MAKLFSKTLTRLISHSHRSSSFSTTSNLSAAPQTSNLESKWIVSVKPPAKRRVGSVWLWYLAASISYGIGEAYKSQQTEVAKKLVDVRLKCLEAKPRKLNTVMNVDELGFQRVVCKGVFDVKRSIYVGPKPRSKSSKDSENGFYVITPLLPIPNEPNSVKSPVLVNRGWVPSDWNEKSLESLGTGIVVSTANESRKANNQSLLSNFWYKFNNPIVAEDYVSRGPRAMHVEVVGVIRKNETPSVYTLVNYPRSLAWFYLDVPKLAQAMGFGEDTMYIENTYKVMDESKPYPASRDVQNLILSKDLPLGYYYHTVLCFWSSMGFGEDTMYIENTYKVMDESKPYPASRDVQNLILSKDLPLGYYYHTVLCFWSSMGFGEDTMYIENTYKVMDESKPYPASRDVQNLILSKDLPLGYYYHTVLCFWSSMGFGEDTMYIENTYKVMDESKPYPASRDVQNLILSKDLPLGYYYHTVLCFWSFITPLSYGFFHISNQV</sequence>
<evidence type="ECO:0000313" key="7">
    <source>
        <dbReference type="RefSeq" id="XP_019095276.1"/>
    </source>
</evidence>
<dbReference type="Proteomes" id="UP000694864">
    <property type="component" value="Chromosome 17"/>
</dbReference>
<feature type="transmembrane region" description="Helical" evidence="5">
    <location>
        <begin position="467"/>
        <end position="487"/>
    </location>
</feature>
<keyword evidence="5" id="KW-0496">Mitochondrion</keyword>
<gene>
    <name evidence="7" type="primary">LOC104758158</name>
</gene>